<feature type="transmembrane region" description="Helical" evidence="1">
    <location>
        <begin position="82"/>
        <end position="108"/>
    </location>
</feature>
<feature type="transmembrane region" description="Helical" evidence="1">
    <location>
        <begin position="153"/>
        <end position="174"/>
    </location>
</feature>
<sequence>MNEMESGIVTSTSSFVENWQLTTQSDSTNNETTKTVAASYGIFAKCFSVFNLVISLYILLALGMYTWKIRGRLKVTPIANHLCTLAAVAGVVSALLKMLHLCFGLISFSSLNKAAGAIYFAGFACIFTLVWARQRSLYSNELLASATNNKVKIASTIVIFIIFACGSAIAVNFQAALRFNDSEVVWETDNAKQAIFACALCIAAVFILQFVLFLLILFPLLGDRNLNKCDIVRSKLQKDIHRMLVRLALCTVACVFSTVLTNLVIILNVIGVINIFWSNLATLDLIISNVFTILTFVDWWKKLLPFCCHNQFAKLSRISTTTNAYNV</sequence>
<protein>
    <submittedName>
        <fullName evidence="2">Uncharacterized protein</fullName>
    </submittedName>
</protein>
<keyword evidence="3" id="KW-1185">Reference proteome</keyword>
<gene>
    <name evidence="2" type="ORF">CVLEPA_LOCUS26092</name>
</gene>
<feature type="transmembrane region" description="Helical" evidence="1">
    <location>
        <begin position="114"/>
        <end position="132"/>
    </location>
</feature>
<dbReference type="EMBL" id="CAWYQH010000130">
    <property type="protein sequence ID" value="CAK8692855.1"/>
    <property type="molecule type" value="Genomic_DNA"/>
</dbReference>
<evidence type="ECO:0000256" key="1">
    <source>
        <dbReference type="SAM" id="Phobius"/>
    </source>
</evidence>
<feature type="transmembrane region" description="Helical" evidence="1">
    <location>
        <begin position="194"/>
        <end position="222"/>
    </location>
</feature>
<comment type="caution">
    <text evidence="2">The sequence shown here is derived from an EMBL/GenBank/DDBJ whole genome shotgun (WGS) entry which is preliminary data.</text>
</comment>
<accession>A0ABP0GM94</accession>
<evidence type="ECO:0000313" key="3">
    <source>
        <dbReference type="Proteomes" id="UP001642483"/>
    </source>
</evidence>
<feature type="transmembrane region" description="Helical" evidence="1">
    <location>
        <begin position="42"/>
        <end position="62"/>
    </location>
</feature>
<proteinExistence type="predicted"/>
<reference evidence="2 3" key="1">
    <citation type="submission" date="2024-02" db="EMBL/GenBank/DDBJ databases">
        <authorList>
            <person name="Daric V."/>
            <person name="Darras S."/>
        </authorList>
    </citation>
    <scope>NUCLEOTIDE SEQUENCE [LARGE SCALE GENOMIC DNA]</scope>
</reference>
<evidence type="ECO:0000313" key="2">
    <source>
        <dbReference type="EMBL" id="CAK8692855.1"/>
    </source>
</evidence>
<feature type="transmembrane region" description="Helical" evidence="1">
    <location>
        <begin position="276"/>
        <end position="297"/>
    </location>
</feature>
<dbReference type="Proteomes" id="UP001642483">
    <property type="component" value="Unassembled WGS sequence"/>
</dbReference>
<feature type="transmembrane region" description="Helical" evidence="1">
    <location>
        <begin position="243"/>
        <end position="270"/>
    </location>
</feature>
<keyword evidence="1" id="KW-1133">Transmembrane helix</keyword>
<organism evidence="2 3">
    <name type="scientific">Clavelina lepadiformis</name>
    <name type="common">Light-bulb sea squirt</name>
    <name type="synonym">Ascidia lepadiformis</name>
    <dbReference type="NCBI Taxonomy" id="159417"/>
    <lineage>
        <taxon>Eukaryota</taxon>
        <taxon>Metazoa</taxon>
        <taxon>Chordata</taxon>
        <taxon>Tunicata</taxon>
        <taxon>Ascidiacea</taxon>
        <taxon>Aplousobranchia</taxon>
        <taxon>Clavelinidae</taxon>
        <taxon>Clavelina</taxon>
    </lineage>
</organism>
<name>A0ABP0GM94_CLALP</name>
<keyword evidence="1" id="KW-0472">Membrane</keyword>
<keyword evidence="1" id="KW-0812">Transmembrane</keyword>